<evidence type="ECO:0000256" key="5">
    <source>
        <dbReference type="ARBA" id="ARBA00022838"/>
    </source>
</evidence>
<proteinExistence type="inferred from homology"/>
<protein>
    <recommendedName>
        <fullName evidence="10">Kinetochore protein Spc24</fullName>
    </recommendedName>
</protein>
<evidence type="ECO:0000256" key="1">
    <source>
        <dbReference type="ARBA" id="ARBA00007804"/>
    </source>
</evidence>
<keyword evidence="7 10" id="KW-0539">Nucleus</keyword>
<evidence type="ECO:0000256" key="7">
    <source>
        <dbReference type="ARBA" id="ARBA00023242"/>
    </source>
</evidence>
<dbReference type="GO" id="GO:0007059">
    <property type="term" value="P:chromosome segregation"/>
    <property type="evidence" value="ECO:0007669"/>
    <property type="project" value="TreeGrafter"/>
</dbReference>
<dbReference type="GO" id="GO:0031262">
    <property type="term" value="C:Ndc80 complex"/>
    <property type="evidence" value="ECO:0007669"/>
    <property type="project" value="TreeGrafter"/>
</dbReference>
<keyword evidence="2 10" id="KW-0158">Chromosome</keyword>
<keyword evidence="3 10" id="KW-0132">Cell division</keyword>
<keyword evidence="13" id="KW-1185">Reference proteome</keyword>
<feature type="coiled-coil region" evidence="11">
    <location>
        <begin position="48"/>
        <end position="126"/>
    </location>
</feature>
<evidence type="ECO:0000256" key="4">
    <source>
        <dbReference type="ARBA" id="ARBA00022776"/>
    </source>
</evidence>
<dbReference type="EMBL" id="KV454413">
    <property type="protein sequence ID" value="ODQ63947.1"/>
    <property type="molecule type" value="Genomic_DNA"/>
</dbReference>
<dbReference type="GO" id="GO:0051301">
    <property type="term" value="P:cell division"/>
    <property type="evidence" value="ECO:0007669"/>
    <property type="project" value="UniProtKB-UniRule"/>
</dbReference>
<evidence type="ECO:0000256" key="9">
    <source>
        <dbReference type="ARBA" id="ARBA00023328"/>
    </source>
</evidence>
<dbReference type="Proteomes" id="UP000095009">
    <property type="component" value="Unassembled WGS sequence"/>
</dbReference>
<dbReference type="Gene3D" id="3.30.160.430">
    <property type="match status" value="1"/>
</dbReference>
<evidence type="ECO:0000313" key="13">
    <source>
        <dbReference type="Proteomes" id="UP000095009"/>
    </source>
</evidence>
<reference evidence="12 13" key="1">
    <citation type="journal article" date="2016" name="Proc. Natl. Acad. Sci. U.S.A.">
        <title>Comparative genomics of biotechnologically important yeasts.</title>
        <authorList>
            <person name="Riley R."/>
            <person name="Haridas S."/>
            <person name="Wolfe K.H."/>
            <person name="Lopes M.R."/>
            <person name="Hittinger C.T."/>
            <person name="Goeker M."/>
            <person name="Salamov A.A."/>
            <person name="Wisecaver J.H."/>
            <person name="Long T.M."/>
            <person name="Calvey C.H."/>
            <person name="Aerts A.L."/>
            <person name="Barry K.W."/>
            <person name="Choi C."/>
            <person name="Clum A."/>
            <person name="Coughlan A.Y."/>
            <person name="Deshpande S."/>
            <person name="Douglass A.P."/>
            <person name="Hanson S.J."/>
            <person name="Klenk H.-P."/>
            <person name="LaButti K.M."/>
            <person name="Lapidus A."/>
            <person name="Lindquist E.A."/>
            <person name="Lipzen A.M."/>
            <person name="Meier-Kolthoff J.P."/>
            <person name="Ohm R.A."/>
            <person name="Otillar R.P."/>
            <person name="Pangilinan J.L."/>
            <person name="Peng Y."/>
            <person name="Rokas A."/>
            <person name="Rosa C.A."/>
            <person name="Scheuner C."/>
            <person name="Sibirny A.A."/>
            <person name="Slot J.C."/>
            <person name="Stielow J.B."/>
            <person name="Sun H."/>
            <person name="Kurtzman C.P."/>
            <person name="Blackwell M."/>
            <person name="Grigoriev I.V."/>
            <person name="Jeffries T.W."/>
        </authorList>
    </citation>
    <scope>NUCLEOTIDE SEQUENCE [LARGE SCALE GENOMIC DNA]</scope>
    <source>
        <strain evidence="12 13">DSM 6958</strain>
    </source>
</reference>
<dbReference type="STRING" id="857566.A0A1E3PGG1"/>
<dbReference type="GO" id="GO:0005634">
    <property type="term" value="C:nucleus"/>
    <property type="evidence" value="ECO:0007669"/>
    <property type="project" value="UniProtKB-SubCell"/>
</dbReference>
<keyword evidence="8 10" id="KW-0131">Cell cycle</keyword>
<dbReference type="InterPro" id="IPR013252">
    <property type="entry name" value="Ndc80_Spc24"/>
</dbReference>
<evidence type="ECO:0000256" key="11">
    <source>
        <dbReference type="SAM" id="Coils"/>
    </source>
</evidence>
<evidence type="ECO:0000256" key="2">
    <source>
        <dbReference type="ARBA" id="ARBA00022454"/>
    </source>
</evidence>
<evidence type="ECO:0000313" key="12">
    <source>
        <dbReference type="EMBL" id="ODQ63947.1"/>
    </source>
</evidence>
<dbReference type="GO" id="GO:0008017">
    <property type="term" value="F:microtubule binding"/>
    <property type="evidence" value="ECO:0007669"/>
    <property type="project" value="TreeGrafter"/>
</dbReference>
<keyword evidence="9 10" id="KW-0137">Centromere</keyword>
<comment type="similarity">
    <text evidence="1 10">Belongs to the SPC24 family.</text>
</comment>
<keyword evidence="4 10" id="KW-0498">Mitosis</keyword>
<organism evidence="12 13">
    <name type="scientific">Nadsonia fulvescens var. elongata DSM 6958</name>
    <dbReference type="NCBI Taxonomy" id="857566"/>
    <lineage>
        <taxon>Eukaryota</taxon>
        <taxon>Fungi</taxon>
        <taxon>Dikarya</taxon>
        <taxon>Ascomycota</taxon>
        <taxon>Saccharomycotina</taxon>
        <taxon>Dipodascomycetes</taxon>
        <taxon>Dipodascales</taxon>
        <taxon>Dipodascales incertae sedis</taxon>
        <taxon>Nadsonia</taxon>
    </lineage>
</organism>
<dbReference type="Pfam" id="PF08286">
    <property type="entry name" value="Spc24"/>
    <property type="match status" value="1"/>
</dbReference>
<dbReference type="AlphaFoldDB" id="A0A1E3PGG1"/>
<comment type="subunit">
    <text evidence="10">Component of the NDC80 complex.</text>
</comment>
<keyword evidence="5 10" id="KW-0995">Kinetochore</keyword>
<dbReference type="InterPro" id="IPR038066">
    <property type="entry name" value="Spc24_Fungi_globular_sf"/>
</dbReference>
<dbReference type="SUPFAM" id="SSF143026">
    <property type="entry name" value="Kinetochore globular domain"/>
    <property type="match status" value="1"/>
</dbReference>
<comment type="subcellular location">
    <subcellularLocation>
        <location evidence="10">Nucleus</location>
    </subcellularLocation>
    <subcellularLocation>
        <location evidence="10">Chromosome</location>
        <location evidence="10">Centromere</location>
        <location evidence="10">Kinetochore</location>
    </subcellularLocation>
</comment>
<dbReference type="PANTHER" id="PTHR22142">
    <property type="match status" value="1"/>
</dbReference>
<gene>
    <name evidence="12" type="ORF">NADFUDRAFT_52932</name>
</gene>
<dbReference type="OrthoDB" id="3344830at2759"/>
<accession>A0A1E3PGG1</accession>
<evidence type="ECO:0000256" key="8">
    <source>
        <dbReference type="ARBA" id="ARBA00023306"/>
    </source>
</evidence>
<name>A0A1E3PGG1_9ASCO</name>
<dbReference type="CDD" id="cd11565">
    <property type="entry name" value="RWD_Spc24"/>
    <property type="match status" value="1"/>
</dbReference>
<sequence length="204" mass="23081">MDPNQAFQETLDTLETFIGVFDANSDVDVLRRIANRQSRLREARQTSLDAAKELLERDTSELALLEKTVAEIETSETVIQNAKEIRNLESEKFSAVKAINELENAVDVNELRLQQLRDELELLENEDPMTGALTHTDSADILKLNLYHKMGVTTDSPDDPTKITKLMVKGSRPEKMGTINSLNLSVSDHKYGEKFVSDFVWENI</sequence>
<comment type="function">
    <text evidence="10">Acts as a component of the essential kinetochore-associated NDC80 complex, which is required for chromosome segregation and spindle checkpoint activity.</text>
</comment>
<dbReference type="PANTHER" id="PTHR22142:SF2">
    <property type="entry name" value="KINETOCHORE PROTEIN SPC24"/>
    <property type="match status" value="1"/>
</dbReference>
<evidence type="ECO:0000256" key="3">
    <source>
        <dbReference type="ARBA" id="ARBA00022618"/>
    </source>
</evidence>
<evidence type="ECO:0000256" key="6">
    <source>
        <dbReference type="ARBA" id="ARBA00023054"/>
    </source>
</evidence>
<keyword evidence="6 11" id="KW-0175">Coiled coil</keyword>
<evidence type="ECO:0000256" key="10">
    <source>
        <dbReference type="RuleBase" id="RU368011"/>
    </source>
</evidence>